<organism evidence="1 2">
    <name type="scientific">Gemmatimonas groenlandica</name>
    <dbReference type="NCBI Taxonomy" id="2732249"/>
    <lineage>
        <taxon>Bacteria</taxon>
        <taxon>Pseudomonadati</taxon>
        <taxon>Gemmatimonadota</taxon>
        <taxon>Gemmatimonadia</taxon>
        <taxon>Gemmatimonadales</taxon>
        <taxon>Gemmatimonadaceae</taxon>
        <taxon>Gemmatimonas</taxon>
    </lineage>
</organism>
<evidence type="ECO:0000313" key="1">
    <source>
        <dbReference type="EMBL" id="QJR36646.1"/>
    </source>
</evidence>
<keyword evidence="2" id="KW-1185">Reference proteome</keyword>
<dbReference type="EMBL" id="CP053085">
    <property type="protein sequence ID" value="QJR36646.1"/>
    <property type="molecule type" value="Genomic_DNA"/>
</dbReference>
<sequence>MISQERAERIARAHACIGCKEYTYRKITVRSAMQSLREEFGEEWHASLICGVCGVHQELGIDGDGDVIYAA</sequence>
<protein>
    <submittedName>
        <fullName evidence="1">Uncharacterized protein</fullName>
    </submittedName>
</protein>
<dbReference type="AlphaFoldDB" id="A0A6M4IT40"/>
<dbReference type="Proteomes" id="UP000500938">
    <property type="component" value="Chromosome"/>
</dbReference>
<dbReference type="KEGG" id="ggr:HKW67_14570"/>
<evidence type="ECO:0000313" key="2">
    <source>
        <dbReference type="Proteomes" id="UP000500938"/>
    </source>
</evidence>
<accession>A0A6M4IT40</accession>
<proteinExistence type="predicted"/>
<gene>
    <name evidence="1" type="ORF">HKW67_14570</name>
</gene>
<reference evidence="1 2" key="1">
    <citation type="submission" date="2020-05" db="EMBL/GenBank/DDBJ databases">
        <title>Complete genome sequence of Gemmatimonas greenlandica TET16.</title>
        <authorList>
            <person name="Zeng Y."/>
        </authorList>
    </citation>
    <scope>NUCLEOTIDE SEQUENCE [LARGE SCALE GENOMIC DNA]</scope>
    <source>
        <strain evidence="1 2">TET16</strain>
    </source>
</reference>
<name>A0A6M4IT40_9BACT</name>
<dbReference type="RefSeq" id="WP_171226079.1">
    <property type="nucleotide sequence ID" value="NZ_CP053085.1"/>
</dbReference>